<keyword evidence="4" id="KW-1185">Reference proteome</keyword>
<dbReference type="Gene3D" id="2.30.29.30">
    <property type="entry name" value="Pleckstrin-homology domain (PH domain)/Phosphotyrosine-binding domain (PTB)"/>
    <property type="match status" value="1"/>
</dbReference>
<dbReference type="PROSITE" id="PS00741">
    <property type="entry name" value="DH_1"/>
    <property type="match status" value="1"/>
</dbReference>
<dbReference type="Proteomes" id="UP001178461">
    <property type="component" value="Chromosome 8"/>
</dbReference>
<protein>
    <submittedName>
        <fullName evidence="3">Rho guanine nucleotide exchange factor 11-like</fullName>
    </submittedName>
</protein>
<evidence type="ECO:0000256" key="1">
    <source>
        <dbReference type="SAM" id="SignalP"/>
    </source>
</evidence>
<evidence type="ECO:0000313" key="3">
    <source>
        <dbReference type="EMBL" id="CAI5782054.1"/>
    </source>
</evidence>
<dbReference type="SUPFAM" id="SSF48065">
    <property type="entry name" value="DBL homology domain (DH-domain)"/>
    <property type="match status" value="1"/>
</dbReference>
<dbReference type="InterPro" id="IPR011993">
    <property type="entry name" value="PH-like_dom_sf"/>
</dbReference>
<dbReference type="Gene3D" id="1.20.900.10">
    <property type="entry name" value="Dbl homology (DH) domain"/>
    <property type="match status" value="1"/>
</dbReference>
<dbReference type="GO" id="GO:0005085">
    <property type="term" value="F:guanyl-nucleotide exchange factor activity"/>
    <property type="evidence" value="ECO:0007669"/>
    <property type="project" value="InterPro"/>
</dbReference>
<dbReference type="AlphaFoldDB" id="A0AA35KRD4"/>
<sequence length="286" mass="33316">MQKLQMHFMQKKLLLLLPGWMRQMCQELCLQRATLLVQCGIGCTEGSLSEPMKKLQEQGPLIEEIEDLLLSQFGVGASKEVQEAVIKFCMQQSKALKFLQTKQCKDVYFRGIIQEIESCPQCHRRQLKDFLESEMQCLTSYPLLLDNILKHTDGLTWVHQHNQSKEILQSVKNRLRQAENQHQLGTYQNWLDARSLQNSSHLLAVEFQNLDVKDHQLIHEGPLKLCISKLKTMEVEWPSMQTIMDLMGQISRNIKRLKEIEKEWWQRYTGESVTTSPQSFEISNAL</sequence>
<dbReference type="PANTHER" id="PTHR45872">
    <property type="entry name" value="RHO GUANINE NUCLEOTIDE EXCHANGE FACTOR 2, ISOFORM D"/>
    <property type="match status" value="1"/>
</dbReference>
<accession>A0AA35KRD4</accession>
<dbReference type="GO" id="GO:0005737">
    <property type="term" value="C:cytoplasm"/>
    <property type="evidence" value="ECO:0007669"/>
    <property type="project" value="TreeGrafter"/>
</dbReference>
<evidence type="ECO:0000259" key="2">
    <source>
        <dbReference type="PROSITE" id="PS50010"/>
    </source>
</evidence>
<proteinExistence type="predicted"/>
<evidence type="ECO:0000313" key="4">
    <source>
        <dbReference type="Proteomes" id="UP001178461"/>
    </source>
</evidence>
<dbReference type="PROSITE" id="PS50010">
    <property type="entry name" value="DH_2"/>
    <property type="match status" value="1"/>
</dbReference>
<reference evidence="3" key="1">
    <citation type="submission" date="2022-12" db="EMBL/GenBank/DDBJ databases">
        <authorList>
            <person name="Alioto T."/>
            <person name="Alioto T."/>
            <person name="Gomez Garrido J."/>
        </authorList>
    </citation>
    <scope>NUCLEOTIDE SEQUENCE</scope>
</reference>
<organism evidence="3 4">
    <name type="scientific">Podarcis lilfordi</name>
    <name type="common">Lilford's wall lizard</name>
    <dbReference type="NCBI Taxonomy" id="74358"/>
    <lineage>
        <taxon>Eukaryota</taxon>
        <taxon>Metazoa</taxon>
        <taxon>Chordata</taxon>
        <taxon>Craniata</taxon>
        <taxon>Vertebrata</taxon>
        <taxon>Euteleostomi</taxon>
        <taxon>Lepidosauria</taxon>
        <taxon>Squamata</taxon>
        <taxon>Bifurcata</taxon>
        <taxon>Unidentata</taxon>
        <taxon>Episquamata</taxon>
        <taxon>Laterata</taxon>
        <taxon>Lacertibaenia</taxon>
        <taxon>Lacertidae</taxon>
        <taxon>Podarcis</taxon>
    </lineage>
</organism>
<dbReference type="InterPro" id="IPR001331">
    <property type="entry name" value="GDS_CDC24_CS"/>
</dbReference>
<dbReference type="PANTHER" id="PTHR45872:SF1">
    <property type="entry name" value="RHO GUANINE NUCLEOTIDE EXCHANGE FACTOR 11"/>
    <property type="match status" value="1"/>
</dbReference>
<feature type="domain" description="DH" evidence="2">
    <location>
        <begin position="1"/>
        <end position="181"/>
    </location>
</feature>
<gene>
    <name evidence="3" type="ORF">PODLI_1B009290</name>
</gene>
<dbReference type="InterPro" id="IPR000219">
    <property type="entry name" value="DH_dom"/>
</dbReference>
<dbReference type="GO" id="GO:0007186">
    <property type="term" value="P:G protein-coupled receptor signaling pathway"/>
    <property type="evidence" value="ECO:0007669"/>
    <property type="project" value="TreeGrafter"/>
</dbReference>
<dbReference type="GO" id="GO:0035556">
    <property type="term" value="P:intracellular signal transduction"/>
    <property type="evidence" value="ECO:0007669"/>
    <property type="project" value="InterPro"/>
</dbReference>
<dbReference type="EMBL" id="OX395133">
    <property type="protein sequence ID" value="CAI5782054.1"/>
    <property type="molecule type" value="Genomic_DNA"/>
</dbReference>
<feature type="signal peptide" evidence="1">
    <location>
        <begin position="1"/>
        <end position="21"/>
    </location>
</feature>
<feature type="chain" id="PRO_5041412388" evidence="1">
    <location>
        <begin position="22"/>
        <end position="286"/>
    </location>
</feature>
<keyword evidence="1" id="KW-0732">Signal</keyword>
<dbReference type="Pfam" id="PF00621">
    <property type="entry name" value="RhoGEF"/>
    <property type="match status" value="1"/>
</dbReference>
<dbReference type="InterPro" id="IPR035899">
    <property type="entry name" value="DBL_dom_sf"/>
</dbReference>
<name>A0AA35KRD4_9SAUR</name>
<dbReference type="GO" id="GO:0001664">
    <property type="term" value="F:G protein-coupled receptor binding"/>
    <property type="evidence" value="ECO:0007669"/>
    <property type="project" value="TreeGrafter"/>
</dbReference>